<feature type="non-terminal residue" evidence="1">
    <location>
        <position position="1"/>
    </location>
</feature>
<evidence type="ECO:0000313" key="2">
    <source>
        <dbReference type="Proteomes" id="UP000033969"/>
    </source>
</evidence>
<evidence type="ECO:0000313" key="1">
    <source>
        <dbReference type="EMBL" id="KKS18503.1"/>
    </source>
</evidence>
<sequence length="141" mass="15772">LIVSYTASVVSEPMRVYIVTATQHTTDFYVDGLQIELNGSATTYCDGAQGLLYSWDGASHASSSRRRPPLRVFRGYTFYTDRDIYIAYGSDRTLTSSSTIGRLVRAGTDWWKSGCNIRKNISFVNRYTGEAPTVFGEIWGI</sequence>
<organism evidence="1 2">
    <name type="scientific">Candidatus Woesebacteria bacterium GW2011_GWA1_41_7</name>
    <dbReference type="NCBI Taxonomy" id="1618556"/>
    <lineage>
        <taxon>Bacteria</taxon>
        <taxon>Candidatus Woeseibacteriota</taxon>
    </lineage>
</organism>
<name>A0A0G0ZZF1_9BACT</name>
<dbReference type="EMBL" id="LCBU01000006">
    <property type="protein sequence ID" value="KKS18503.1"/>
    <property type="molecule type" value="Genomic_DNA"/>
</dbReference>
<protein>
    <submittedName>
        <fullName evidence="1">Uncharacterized protein</fullName>
    </submittedName>
</protein>
<reference evidence="1 2" key="1">
    <citation type="journal article" date="2015" name="Nature">
        <title>rRNA introns, odd ribosomes, and small enigmatic genomes across a large radiation of phyla.</title>
        <authorList>
            <person name="Brown C.T."/>
            <person name="Hug L.A."/>
            <person name="Thomas B.C."/>
            <person name="Sharon I."/>
            <person name="Castelle C.J."/>
            <person name="Singh A."/>
            <person name="Wilkins M.J."/>
            <person name="Williams K.H."/>
            <person name="Banfield J.F."/>
        </authorList>
    </citation>
    <scope>NUCLEOTIDE SEQUENCE [LARGE SCALE GENOMIC DNA]</scope>
</reference>
<dbReference type="Proteomes" id="UP000033969">
    <property type="component" value="Unassembled WGS sequence"/>
</dbReference>
<gene>
    <name evidence="1" type="ORF">UU74_C0006G0001</name>
</gene>
<comment type="caution">
    <text evidence="1">The sequence shown here is derived from an EMBL/GenBank/DDBJ whole genome shotgun (WGS) entry which is preliminary data.</text>
</comment>
<accession>A0A0G0ZZF1</accession>
<dbReference type="AlphaFoldDB" id="A0A0G0ZZF1"/>
<proteinExistence type="predicted"/>